<feature type="domain" description="RNase H type-1" evidence="11">
    <location>
        <begin position="2"/>
        <end position="138"/>
    </location>
</feature>
<reference evidence="12 13" key="1">
    <citation type="journal article" date="2003" name="Proc. Natl. Acad. Sci. U.S.A.">
        <title>The complete genome sequence of the carcinogenic bacterium Helicobacter hepaticus.</title>
        <authorList>
            <person name="Suerbaum S."/>
            <person name="Josenhans C."/>
            <person name="Sterzenbach T."/>
            <person name="Drescher B."/>
            <person name="Brandt P."/>
            <person name="Bell M."/>
            <person name="Droege M."/>
            <person name="Fartmann B."/>
            <person name="Fischer H.-P."/>
            <person name="Ge Z."/>
            <person name="Hoerster A."/>
            <person name="Holland R."/>
            <person name="Klein K."/>
            <person name="Koenig J."/>
            <person name="Macko L."/>
            <person name="Mendz G.L."/>
            <person name="Nyakatura G."/>
            <person name="Schauer D.B."/>
            <person name="Shen Z."/>
            <person name="Weber J."/>
            <person name="Frosch M."/>
            <person name="Fox J.G."/>
        </authorList>
    </citation>
    <scope>NUCLEOTIDE SEQUENCE [LARGE SCALE GENOMIC DNA]</scope>
    <source>
        <strain evidence="13">ATCC 51449 / 3B1</strain>
    </source>
</reference>
<dbReference type="eggNOG" id="COG0328">
    <property type="taxonomic scope" value="Bacteria"/>
</dbReference>
<proteinExistence type="inferred from homology"/>
<gene>
    <name evidence="12" type="primary">rnhA</name>
    <name evidence="12" type="ordered locus">HH_0698</name>
</gene>
<evidence type="ECO:0000256" key="5">
    <source>
        <dbReference type="ARBA" id="ARBA00012180"/>
    </source>
</evidence>
<keyword evidence="8" id="KW-0255">Endonuclease</keyword>
<evidence type="ECO:0000256" key="6">
    <source>
        <dbReference type="ARBA" id="ARBA00022722"/>
    </source>
</evidence>
<dbReference type="NCBIfam" id="NF001236">
    <property type="entry name" value="PRK00203.1"/>
    <property type="match status" value="1"/>
</dbReference>
<dbReference type="PROSITE" id="PS50879">
    <property type="entry name" value="RNASE_H_1"/>
    <property type="match status" value="1"/>
</dbReference>
<keyword evidence="13" id="KW-1185">Reference proteome</keyword>
<evidence type="ECO:0000256" key="7">
    <source>
        <dbReference type="ARBA" id="ARBA00022723"/>
    </source>
</evidence>
<comment type="cofactor">
    <cofactor evidence="2">
        <name>Mg(2+)</name>
        <dbReference type="ChEBI" id="CHEBI:18420"/>
    </cofactor>
</comment>
<dbReference type="Gene3D" id="3.30.420.10">
    <property type="entry name" value="Ribonuclease H-like superfamily/Ribonuclease H"/>
    <property type="match status" value="1"/>
</dbReference>
<evidence type="ECO:0000256" key="3">
    <source>
        <dbReference type="ARBA" id="ARBA00005300"/>
    </source>
</evidence>
<comment type="catalytic activity">
    <reaction evidence="1">
        <text>Endonucleolytic cleavage to 5'-phosphomonoester.</text>
        <dbReference type="EC" id="3.1.26.4"/>
    </reaction>
</comment>
<dbReference type="GO" id="GO:0046872">
    <property type="term" value="F:metal ion binding"/>
    <property type="evidence" value="ECO:0007669"/>
    <property type="project" value="UniProtKB-KW"/>
</dbReference>
<dbReference type="GO" id="GO:0043137">
    <property type="term" value="P:DNA replication, removal of RNA primer"/>
    <property type="evidence" value="ECO:0007669"/>
    <property type="project" value="TreeGrafter"/>
</dbReference>
<comment type="similarity">
    <text evidence="3">Belongs to the RNase H family.</text>
</comment>
<evidence type="ECO:0000256" key="1">
    <source>
        <dbReference type="ARBA" id="ARBA00000077"/>
    </source>
</evidence>
<dbReference type="STRING" id="235279.HH_0698"/>
<dbReference type="HOGENOM" id="CLU_030894_6_2_7"/>
<evidence type="ECO:0000256" key="4">
    <source>
        <dbReference type="ARBA" id="ARBA00011245"/>
    </source>
</evidence>
<keyword evidence="10" id="KW-0460">Magnesium</keyword>
<dbReference type="Pfam" id="PF00075">
    <property type="entry name" value="RNase_H"/>
    <property type="match status" value="1"/>
</dbReference>
<dbReference type="PANTHER" id="PTHR10642:SF26">
    <property type="entry name" value="RIBONUCLEASE H1"/>
    <property type="match status" value="1"/>
</dbReference>
<protein>
    <recommendedName>
        <fullName evidence="5">ribonuclease H</fullName>
        <ecNumber evidence="5">3.1.26.4</ecNumber>
    </recommendedName>
</protein>
<sequence>MIMKQVTLYCDGSALGNPGAGGWCGILSFGDKQKILTGGETYTTNNRMELLAVIESLKALNQPCIVNVYSDSRYVCNGINLWLKSWISKQFKNVKNPDLWQLYLQVSSPHQVIAHWVKGHAGVAQNELCDKLAKESAQFYLNKGISDE</sequence>
<dbReference type="CDD" id="cd09278">
    <property type="entry name" value="RNase_HI_prokaryote_like"/>
    <property type="match status" value="1"/>
</dbReference>
<dbReference type="SUPFAM" id="SSF53098">
    <property type="entry name" value="Ribonuclease H-like"/>
    <property type="match status" value="1"/>
</dbReference>
<dbReference type="GO" id="GO:0004523">
    <property type="term" value="F:RNA-DNA hybrid ribonuclease activity"/>
    <property type="evidence" value="ECO:0007669"/>
    <property type="project" value="UniProtKB-EC"/>
</dbReference>
<dbReference type="InterPro" id="IPR036397">
    <property type="entry name" value="RNaseH_sf"/>
</dbReference>
<evidence type="ECO:0000256" key="8">
    <source>
        <dbReference type="ARBA" id="ARBA00022759"/>
    </source>
</evidence>
<comment type="subunit">
    <text evidence="4">Monomer.</text>
</comment>
<dbReference type="EC" id="3.1.26.4" evidence="5"/>
<keyword evidence="7" id="KW-0479">Metal-binding</keyword>
<dbReference type="InterPro" id="IPR050092">
    <property type="entry name" value="RNase_H"/>
</dbReference>
<evidence type="ECO:0000256" key="10">
    <source>
        <dbReference type="ARBA" id="ARBA00022842"/>
    </source>
</evidence>
<keyword evidence="9 12" id="KW-0378">Hydrolase</keyword>
<dbReference type="GO" id="GO:0003676">
    <property type="term" value="F:nucleic acid binding"/>
    <property type="evidence" value="ECO:0007669"/>
    <property type="project" value="InterPro"/>
</dbReference>
<accession>Q7VIB0</accession>
<name>Q7VIB0_HELHP</name>
<evidence type="ECO:0000256" key="9">
    <source>
        <dbReference type="ARBA" id="ARBA00022801"/>
    </source>
</evidence>
<dbReference type="InterPro" id="IPR002156">
    <property type="entry name" value="RNaseH_domain"/>
</dbReference>
<dbReference type="KEGG" id="hhe:HH_0698"/>
<dbReference type="AlphaFoldDB" id="Q7VIB0"/>
<organism evidence="12 13">
    <name type="scientific">Helicobacter hepaticus (strain ATCC 51449 / 3B1)</name>
    <dbReference type="NCBI Taxonomy" id="235279"/>
    <lineage>
        <taxon>Bacteria</taxon>
        <taxon>Pseudomonadati</taxon>
        <taxon>Campylobacterota</taxon>
        <taxon>Epsilonproteobacteria</taxon>
        <taxon>Campylobacterales</taxon>
        <taxon>Helicobacteraceae</taxon>
        <taxon>Helicobacter</taxon>
    </lineage>
</organism>
<evidence type="ECO:0000256" key="2">
    <source>
        <dbReference type="ARBA" id="ARBA00001946"/>
    </source>
</evidence>
<evidence type="ECO:0000259" key="11">
    <source>
        <dbReference type="PROSITE" id="PS50879"/>
    </source>
</evidence>
<dbReference type="InterPro" id="IPR012337">
    <property type="entry name" value="RNaseH-like_sf"/>
</dbReference>
<dbReference type="EMBL" id="AE017125">
    <property type="protein sequence ID" value="AAP77295.1"/>
    <property type="molecule type" value="Genomic_DNA"/>
</dbReference>
<dbReference type="PANTHER" id="PTHR10642">
    <property type="entry name" value="RIBONUCLEASE H1"/>
    <property type="match status" value="1"/>
</dbReference>
<evidence type="ECO:0000313" key="13">
    <source>
        <dbReference type="Proteomes" id="UP000002495"/>
    </source>
</evidence>
<dbReference type="InterPro" id="IPR022892">
    <property type="entry name" value="RNaseHI"/>
</dbReference>
<evidence type="ECO:0000313" key="12">
    <source>
        <dbReference type="EMBL" id="AAP77295.1"/>
    </source>
</evidence>
<dbReference type="Proteomes" id="UP000002495">
    <property type="component" value="Chromosome"/>
</dbReference>
<keyword evidence="6" id="KW-0540">Nuclease</keyword>